<dbReference type="Proteomes" id="UP000471364">
    <property type="component" value="Unassembled WGS sequence"/>
</dbReference>
<dbReference type="NCBIfam" id="NF033540">
    <property type="entry name" value="transpos_IS701"/>
    <property type="match status" value="1"/>
</dbReference>
<dbReference type="InterPro" id="IPR038721">
    <property type="entry name" value="IS701-like_DDE_dom"/>
</dbReference>
<dbReference type="SUPFAM" id="SSF53098">
    <property type="entry name" value="Ribonuclease H-like"/>
    <property type="match status" value="1"/>
</dbReference>
<dbReference type="InterPro" id="IPR039365">
    <property type="entry name" value="IS701-like"/>
</dbReference>
<organism evidence="2 3">
    <name type="scientific">Micromonospora aurantiaca</name>
    <name type="common">nom. illeg.</name>
    <dbReference type="NCBI Taxonomy" id="47850"/>
    <lineage>
        <taxon>Bacteria</taxon>
        <taxon>Bacillati</taxon>
        <taxon>Actinomycetota</taxon>
        <taxon>Actinomycetes</taxon>
        <taxon>Micromonosporales</taxon>
        <taxon>Micromonosporaceae</taxon>
        <taxon>Micromonospora</taxon>
    </lineage>
</organism>
<protein>
    <submittedName>
        <fullName evidence="2">IS701 family transposase</fullName>
    </submittedName>
</protein>
<comment type="caution">
    <text evidence="2">The sequence shown here is derived from an EMBL/GenBank/DDBJ whole genome shotgun (WGS) entry which is preliminary data.</text>
</comment>
<reference evidence="2 3" key="1">
    <citation type="submission" date="2019-09" db="EMBL/GenBank/DDBJ databases">
        <title>High taxonomic diversity of Micromonospora strains isolated from Medicago sativa nodules in different geographical locations.</title>
        <authorList>
            <person name="Martinez-Hidalgo P."/>
            <person name="Flores-Felix J.D."/>
            <person name="Velazquez E."/>
            <person name="Brau L."/>
            <person name="Trujillo M.E."/>
            <person name="Martinez-Molina E."/>
        </authorList>
    </citation>
    <scope>NUCLEOTIDE SEQUENCE [LARGE SCALE GENOMIC DNA]</scope>
    <source>
        <strain evidence="2 3">ALFB5</strain>
    </source>
</reference>
<name>A0ABQ6UEL6_9ACTN</name>
<keyword evidence="3" id="KW-1185">Reference proteome</keyword>
<gene>
    <name evidence="2" type="ORF">F6X54_17950</name>
</gene>
<dbReference type="PANTHER" id="PTHR33627">
    <property type="entry name" value="TRANSPOSASE"/>
    <property type="match status" value="1"/>
</dbReference>
<dbReference type="EMBL" id="WAAR01000078">
    <property type="protein sequence ID" value="KAB1110448.1"/>
    <property type="molecule type" value="Genomic_DNA"/>
</dbReference>
<sequence length="429" mass="48025">MAEFDTGFAAIAGRFGRVEPRRQARAFLLGLLSDVDTRSCWQLAEHAGDGSPHAMQRLLGETVWDADAVRDDVRGYAVDALGEAGGVLILDDTGDLKKGCLTIGTQRQYTGTAGRIENAQVAVYLAYATTAGSTLIDREVYLPKAWTDDRARCAAAGVPDDVRFATKITLGRRMLTRALDAGVSAAWCTADEFYGGDHHLRRDLQARGVGYVLAVAKSHRVIARTVDGPVRADRLAATLPDRAWNQISAGRGSKGERDYDWAWMTINPPAGEVGGCHSLLVRRRISDGELAFYRCWTPTPVPLRTLVRVAGTRWNVETCFQTGKSIGLDEPQVRRWDSWYRHVTLVMLAHAILTVIATRERDNRTDHDQTLIALTFHEIRRLITRLITNTVHTIDHWLHWSAWRRRHQARARTSHYRRRGHIAYQPAST</sequence>
<accession>A0ABQ6UEL6</accession>
<dbReference type="Pfam" id="PF13546">
    <property type="entry name" value="DDE_5"/>
    <property type="match status" value="1"/>
</dbReference>
<dbReference type="PANTHER" id="PTHR33627:SF1">
    <property type="entry name" value="TRANSPOSASE"/>
    <property type="match status" value="1"/>
</dbReference>
<proteinExistence type="predicted"/>
<evidence type="ECO:0000313" key="2">
    <source>
        <dbReference type="EMBL" id="KAB1110448.1"/>
    </source>
</evidence>
<evidence type="ECO:0000259" key="1">
    <source>
        <dbReference type="Pfam" id="PF13546"/>
    </source>
</evidence>
<feature type="domain" description="Transposase IS701-like DDE" evidence="1">
    <location>
        <begin position="15"/>
        <end position="227"/>
    </location>
</feature>
<dbReference type="InterPro" id="IPR012337">
    <property type="entry name" value="RNaseH-like_sf"/>
</dbReference>
<evidence type="ECO:0000313" key="3">
    <source>
        <dbReference type="Proteomes" id="UP000471364"/>
    </source>
</evidence>